<gene>
    <name evidence="8" type="ORF">DI598_19495</name>
</gene>
<dbReference type="InterPro" id="IPR035952">
    <property type="entry name" value="Rhomboid-like_sf"/>
</dbReference>
<comment type="subcellular location">
    <subcellularLocation>
        <location evidence="1">Membrane</location>
        <topology evidence="1">Multi-pass membrane protein</topology>
    </subcellularLocation>
</comment>
<dbReference type="Pfam" id="PF01694">
    <property type="entry name" value="Rhomboid"/>
    <property type="match status" value="1"/>
</dbReference>
<feature type="domain" description="Peptidase S54 rhomboid" evidence="6">
    <location>
        <begin position="77"/>
        <end position="221"/>
    </location>
</feature>
<evidence type="ECO:0000313" key="9">
    <source>
        <dbReference type="Proteomes" id="UP000249645"/>
    </source>
</evidence>
<evidence type="ECO:0000259" key="7">
    <source>
        <dbReference type="Pfam" id="PF20216"/>
    </source>
</evidence>
<evidence type="ECO:0000256" key="5">
    <source>
        <dbReference type="SAM" id="Phobius"/>
    </source>
</evidence>
<reference evidence="8 9" key="1">
    <citation type="submission" date="2017-11" db="EMBL/GenBank/DDBJ databases">
        <title>Infants hospitalized years apart are colonized by the same room-sourced microbial strains.</title>
        <authorList>
            <person name="Brooks B."/>
            <person name="Olm M.R."/>
            <person name="Firek B.A."/>
            <person name="Baker R."/>
            <person name="Thomas B.C."/>
            <person name="Morowitz M.J."/>
            <person name="Banfield J.F."/>
        </authorList>
    </citation>
    <scope>NUCLEOTIDE SEQUENCE [LARGE SCALE GENOMIC DNA]</scope>
    <source>
        <strain evidence="8">S2_009_000_R2_76</strain>
    </source>
</reference>
<dbReference type="Proteomes" id="UP000249645">
    <property type="component" value="Unassembled WGS sequence"/>
</dbReference>
<dbReference type="PANTHER" id="PTHR43066:SF11">
    <property type="entry name" value="PEPTIDASE S54 RHOMBOID DOMAIN-CONTAINING PROTEIN"/>
    <property type="match status" value="1"/>
</dbReference>
<keyword evidence="4 5" id="KW-0472">Membrane</keyword>
<evidence type="ECO:0000256" key="1">
    <source>
        <dbReference type="ARBA" id="ARBA00004141"/>
    </source>
</evidence>
<dbReference type="SUPFAM" id="SSF144091">
    <property type="entry name" value="Rhomboid-like"/>
    <property type="match status" value="1"/>
</dbReference>
<protein>
    <submittedName>
        <fullName evidence="8">Uncharacterized protein</fullName>
    </submittedName>
</protein>
<evidence type="ECO:0000256" key="2">
    <source>
        <dbReference type="ARBA" id="ARBA00022692"/>
    </source>
</evidence>
<keyword evidence="2 5" id="KW-0812">Transmembrane</keyword>
<dbReference type="GO" id="GO:0004252">
    <property type="term" value="F:serine-type endopeptidase activity"/>
    <property type="evidence" value="ECO:0007669"/>
    <property type="project" value="InterPro"/>
</dbReference>
<dbReference type="AlphaFoldDB" id="A0A2W5EBS7"/>
<dbReference type="InterPro" id="IPR022764">
    <property type="entry name" value="Peptidase_S54_rhomboid_dom"/>
</dbReference>
<comment type="caution">
    <text evidence="8">The sequence shown here is derived from an EMBL/GenBank/DDBJ whole genome shotgun (WGS) entry which is preliminary data.</text>
</comment>
<evidence type="ECO:0000259" key="6">
    <source>
        <dbReference type="Pfam" id="PF01694"/>
    </source>
</evidence>
<dbReference type="PANTHER" id="PTHR43066">
    <property type="entry name" value="RHOMBOID-RELATED PROTEIN"/>
    <property type="match status" value="1"/>
</dbReference>
<organism evidence="8 9">
    <name type="scientific">Pseudopedobacter saltans</name>
    <dbReference type="NCBI Taxonomy" id="151895"/>
    <lineage>
        <taxon>Bacteria</taxon>
        <taxon>Pseudomonadati</taxon>
        <taxon>Bacteroidota</taxon>
        <taxon>Sphingobacteriia</taxon>
        <taxon>Sphingobacteriales</taxon>
        <taxon>Sphingobacteriaceae</taxon>
        <taxon>Pseudopedobacter</taxon>
    </lineage>
</organism>
<name>A0A2W5EBS7_9SPHI</name>
<dbReference type="Gene3D" id="1.20.1540.10">
    <property type="entry name" value="Rhomboid-like"/>
    <property type="match status" value="1"/>
</dbReference>
<evidence type="ECO:0000256" key="3">
    <source>
        <dbReference type="ARBA" id="ARBA00022989"/>
    </source>
</evidence>
<feature type="transmembrane region" description="Helical" evidence="5">
    <location>
        <begin position="90"/>
        <end position="108"/>
    </location>
</feature>
<dbReference type="GO" id="GO:0016020">
    <property type="term" value="C:membrane"/>
    <property type="evidence" value="ECO:0007669"/>
    <property type="project" value="UniProtKB-SubCell"/>
</dbReference>
<feature type="transmembrane region" description="Helical" evidence="5">
    <location>
        <begin position="149"/>
        <end position="168"/>
    </location>
</feature>
<sequence>MEYTKKESRKSRFSLGQDDNALTWLVILVAMGFLIVNSVKIVMFMSFSQVADANVDFHTNVLPLFTLSTDLSMLAHHPWTLLTYMFAHESVWHVVSTLLWLWAFGYILQDLSGNRHLFPLFLYGGLVGGVIFLISSNAIHNFANGPLTLMMGAGASVMAIAVATTTLAPNFRLFPMINGGIPLWVIMLVYVAVDYATIATENGGTALAHLSGGIFGFFYMAQLKKGNDLGNGMVRFFNWAKDFANPEKKYKDRDSKTDLFYKNEKEPFKVYPRPTQDRLDDILDKINQTGYESLSNEEKEFLKKMGESN</sequence>
<keyword evidence="3 5" id="KW-1133">Transmembrane helix</keyword>
<dbReference type="EMBL" id="QFOI01000622">
    <property type="protein sequence ID" value="PZP40133.1"/>
    <property type="molecule type" value="Genomic_DNA"/>
</dbReference>
<feature type="transmembrane region" description="Helical" evidence="5">
    <location>
        <begin position="204"/>
        <end position="221"/>
    </location>
</feature>
<dbReference type="Pfam" id="PF20216">
    <property type="entry name" value="DUF6576"/>
    <property type="match status" value="1"/>
</dbReference>
<feature type="transmembrane region" description="Helical" evidence="5">
    <location>
        <begin position="21"/>
        <end position="47"/>
    </location>
</feature>
<feature type="domain" description="DUF6576" evidence="7">
    <location>
        <begin position="276"/>
        <end position="304"/>
    </location>
</feature>
<evidence type="ECO:0000313" key="8">
    <source>
        <dbReference type="EMBL" id="PZP40133.1"/>
    </source>
</evidence>
<feature type="transmembrane region" description="Helical" evidence="5">
    <location>
        <begin position="180"/>
        <end position="198"/>
    </location>
</feature>
<feature type="transmembrane region" description="Helical" evidence="5">
    <location>
        <begin position="120"/>
        <end position="143"/>
    </location>
</feature>
<proteinExistence type="predicted"/>
<evidence type="ECO:0000256" key="4">
    <source>
        <dbReference type="ARBA" id="ARBA00023136"/>
    </source>
</evidence>
<dbReference type="InterPro" id="IPR046483">
    <property type="entry name" value="DUF6576"/>
</dbReference>
<accession>A0A2W5EBS7</accession>